<gene>
    <name evidence="2" type="ORF">NBM05_07830</name>
</gene>
<feature type="compositionally biased region" description="Basic and acidic residues" evidence="1">
    <location>
        <begin position="114"/>
        <end position="128"/>
    </location>
</feature>
<feature type="region of interest" description="Disordered" evidence="1">
    <location>
        <begin position="1"/>
        <end position="174"/>
    </location>
</feature>
<accession>A0A9X2KI74</accession>
<sequence>MVRDRDPGLAGHRQDRGSPGVPGPRPGPALDVDREDLALGAPGRQHRAHRGRVPAAPPVPHAREPAVQGLHHLGGDDAVRHAPRPGGLPALPQERPPGSRAPQDGEDLLGGPVLERRTGQLPGRDVHSRQRAGALGLQGPVDVGRDLAEGHLGRQRHERQPGVVAGGGEGGRDGVEHRLQAQDQCRGAGLQDVRDVARQRRVLGQPHAGDQQQVPAHDVGAGLREVDHDRGADADLPDLLVPDGIRTAGGGARGAQPHRVVGGVEQQGQGYAGALEGRGGVGAHGFGVSSRRFILDRSNIETVLP</sequence>
<feature type="compositionally biased region" description="Basic and acidic residues" evidence="1">
    <location>
        <begin position="1"/>
        <end position="16"/>
    </location>
</feature>
<organism evidence="2 3">
    <name type="scientific">Rothia santali</name>
    <dbReference type="NCBI Taxonomy" id="2949643"/>
    <lineage>
        <taxon>Bacteria</taxon>
        <taxon>Bacillati</taxon>
        <taxon>Actinomycetota</taxon>
        <taxon>Actinomycetes</taxon>
        <taxon>Micrococcales</taxon>
        <taxon>Micrococcaceae</taxon>
        <taxon>Rothia</taxon>
    </lineage>
</organism>
<dbReference type="AlphaFoldDB" id="A0A9X2KI74"/>
<feature type="compositionally biased region" description="Basic and acidic residues" evidence="1">
    <location>
        <begin position="143"/>
        <end position="152"/>
    </location>
</feature>
<evidence type="ECO:0000313" key="3">
    <source>
        <dbReference type="Proteomes" id="UP001139502"/>
    </source>
</evidence>
<name>A0A9X2KI74_9MICC</name>
<evidence type="ECO:0000313" key="2">
    <source>
        <dbReference type="EMBL" id="MCP3425918.1"/>
    </source>
</evidence>
<dbReference type="Proteomes" id="UP001139502">
    <property type="component" value="Unassembled WGS sequence"/>
</dbReference>
<reference evidence="2" key="1">
    <citation type="submission" date="2022-06" db="EMBL/GenBank/DDBJ databases">
        <title>Rothia sp. isolated from sandalwood seedling.</title>
        <authorList>
            <person name="Tuikhar N."/>
            <person name="Kirdat K."/>
            <person name="Thorat V."/>
            <person name="Swetha P."/>
            <person name="Padma S."/>
            <person name="Sundararaj R."/>
            <person name="Yadav A."/>
        </authorList>
    </citation>
    <scope>NUCLEOTIDE SEQUENCE</scope>
    <source>
        <strain evidence="2">AR01</strain>
    </source>
</reference>
<dbReference type="EMBL" id="JANAFB010000015">
    <property type="protein sequence ID" value="MCP3425918.1"/>
    <property type="molecule type" value="Genomic_DNA"/>
</dbReference>
<protein>
    <submittedName>
        <fullName evidence="2">Uncharacterized protein</fullName>
    </submittedName>
</protein>
<keyword evidence="3" id="KW-1185">Reference proteome</keyword>
<comment type="caution">
    <text evidence="2">The sequence shown here is derived from an EMBL/GenBank/DDBJ whole genome shotgun (WGS) entry which is preliminary data.</text>
</comment>
<evidence type="ECO:0000256" key="1">
    <source>
        <dbReference type="SAM" id="MobiDB-lite"/>
    </source>
</evidence>
<proteinExistence type="predicted"/>